<gene>
    <name evidence="2" type="ORF">SAMN05421811_12057</name>
</gene>
<organism evidence="2 3">
    <name type="scientific">Nonomuraea wenchangensis</name>
    <dbReference type="NCBI Taxonomy" id="568860"/>
    <lineage>
        <taxon>Bacteria</taxon>
        <taxon>Bacillati</taxon>
        <taxon>Actinomycetota</taxon>
        <taxon>Actinomycetes</taxon>
        <taxon>Streptosporangiales</taxon>
        <taxon>Streptosporangiaceae</taxon>
        <taxon>Nonomuraea</taxon>
    </lineage>
</organism>
<dbReference type="OrthoDB" id="4095657at2"/>
<dbReference type="Proteomes" id="UP000199361">
    <property type="component" value="Unassembled WGS sequence"/>
</dbReference>
<dbReference type="GO" id="GO:0016747">
    <property type="term" value="F:acyltransferase activity, transferring groups other than amino-acyl groups"/>
    <property type="evidence" value="ECO:0007669"/>
    <property type="project" value="InterPro"/>
</dbReference>
<dbReference type="Pfam" id="PF00583">
    <property type="entry name" value="Acetyltransf_1"/>
    <property type="match status" value="1"/>
</dbReference>
<keyword evidence="2" id="KW-0687">Ribonucleoprotein</keyword>
<dbReference type="RefSeq" id="WP_091092370.1">
    <property type="nucleotide sequence ID" value="NZ_FOHX01000020.1"/>
</dbReference>
<sequence>MHTNTLLHPLALRRAEPSDLPGVLTLFADTSEWLYRQGVRQWPRQGFGPERIMPLIEDRVLYLLDDELRYLDPDLAAPPVATIALDGHADPEFWTPADEPGAALYVHKLAVARPWSGSGLGDALLDWAGASAFAAGLPYVRLDCAKANPRLQHYYRSRGFQHLRTVDLPHRASGALFQRRSEDLVAMPFRDLTLAELITAA</sequence>
<accession>A0A1I0LMW6</accession>
<dbReference type="PROSITE" id="PS51186">
    <property type="entry name" value="GNAT"/>
    <property type="match status" value="1"/>
</dbReference>
<dbReference type="CDD" id="cd04301">
    <property type="entry name" value="NAT_SF"/>
    <property type="match status" value="1"/>
</dbReference>
<dbReference type="Gene3D" id="3.40.630.30">
    <property type="match status" value="1"/>
</dbReference>
<proteinExistence type="predicted"/>
<dbReference type="SUPFAM" id="SSF55729">
    <property type="entry name" value="Acyl-CoA N-acyltransferases (Nat)"/>
    <property type="match status" value="1"/>
</dbReference>
<keyword evidence="2" id="KW-0689">Ribosomal protein</keyword>
<reference evidence="2 3" key="1">
    <citation type="submission" date="2016-10" db="EMBL/GenBank/DDBJ databases">
        <authorList>
            <person name="de Groot N.N."/>
        </authorList>
    </citation>
    <scope>NUCLEOTIDE SEQUENCE [LARGE SCALE GENOMIC DNA]</scope>
    <source>
        <strain evidence="2 3">CGMCC 4.5598</strain>
    </source>
</reference>
<dbReference type="AlphaFoldDB" id="A0A1I0LMW6"/>
<evidence type="ECO:0000259" key="1">
    <source>
        <dbReference type="PROSITE" id="PS51186"/>
    </source>
</evidence>
<feature type="domain" description="N-acetyltransferase" evidence="1">
    <location>
        <begin position="10"/>
        <end position="183"/>
    </location>
</feature>
<keyword evidence="3" id="KW-1185">Reference proteome</keyword>
<dbReference type="STRING" id="568860.SAMN05421811_12057"/>
<dbReference type="EMBL" id="FOHX01000020">
    <property type="protein sequence ID" value="SEU42490.1"/>
    <property type="molecule type" value="Genomic_DNA"/>
</dbReference>
<protein>
    <submittedName>
        <fullName evidence="2">Ribosomal protein S18 acetylase RimI</fullName>
    </submittedName>
</protein>
<evidence type="ECO:0000313" key="2">
    <source>
        <dbReference type="EMBL" id="SEU42490.1"/>
    </source>
</evidence>
<dbReference type="InterPro" id="IPR016181">
    <property type="entry name" value="Acyl_CoA_acyltransferase"/>
</dbReference>
<name>A0A1I0LMW6_9ACTN</name>
<dbReference type="GO" id="GO:0005840">
    <property type="term" value="C:ribosome"/>
    <property type="evidence" value="ECO:0007669"/>
    <property type="project" value="UniProtKB-KW"/>
</dbReference>
<dbReference type="InterPro" id="IPR000182">
    <property type="entry name" value="GNAT_dom"/>
</dbReference>
<evidence type="ECO:0000313" key="3">
    <source>
        <dbReference type="Proteomes" id="UP000199361"/>
    </source>
</evidence>